<name>A0A857N4K5_9BACT</name>
<dbReference type="AlphaFoldDB" id="A0A857N4K5"/>
<dbReference type="Gene3D" id="3.90.550.10">
    <property type="entry name" value="Spore Coat Polysaccharide Biosynthesis Protein SpsA, Chain A"/>
    <property type="match status" value="1"/>
</dbReference>
<dbReference type="KEGG" id="caqa:MICH65_0174"/>
<dbReference type="SUPFAM" id="SSF53448">
    <property type="entry name" value="Nucleotide-diphospho-sugar transferases"/>
    <property type="match status" value="1"/>
</dbReference>
<keyword evidence="2" id="KW-0808">Transferase</keyword>
<proteinExistence type="predicted"/>
<reference evidence="3" key="1">
    <citation type="journal article" date="2020" name="Microorganisms">
        <title>Complete Genome of a Member of a New Bacterial Lineage in the Microgenomates Group Reveals an Unusual Nucleotide Composition Disparity Between Two Strands of DNA and Limited Metabolic Potential.</title>
        <authorList>
            <person name="Kadnikov V.V."/>
            <person name="Mardanov A.V."/>
            <person name="Beletsky A.V."/>
            <person name="Karnachuk O.V."/>
            <person name="Ravin N.V."/>
        </authorList>
    </citation>
    <scope>NUCLEOTIDE SEQUENCE [LARGE SCALE GENOMIC DNA]</scope>
</reference>
<evidence type="ECO:0000259" key="1">
    <source>
        <dbReference type="Pfam" id="PF00535"/>
    </source>
</evidence>
<dbReference type="InterPro" id="IPR001173">
    <property type="entry name" value="Glyco_trans_2-like"/>
</dbReference>
<dbReference type="InterPro" id="IPR029044">
    <property type="entry name" value="Nucleotide-diphossugar_trans"/>
</dbReference>
<dbReference type="Proteomes" id="UP000463983">
    <property type="component" value="Chromosome"/>
</dbReference>
<keyword evidence="3" id="KW-1185">Reference proteome</keyword>
<accession>A0A857N4K5</accession>
<dbReference type="PANTHER" id="PTHR43179:SF7">
    <property type="entry name" value="RHAMNOSYLTRANSFERASE WBBL"/>
    <property type="match status" value="1"/>
</dbReference>
<protein>
    <submittedName>
        <fullName evidence="2">Glycosyltransferase family 2 protein</fullName>
    </submittedName>
</protein>
<dbReference type="EMBL" id="CP047901">
    <property type="protein sequence ID" value="QHO63155.1"/>
    <property type="molecule type" value="Genomic_DNA"/>
</dbReference>
<evidence type="ECO:0000313" key="3">
    <source>
        <dbReference type="Proteomes" id="UP000463983"/>
    </source>
</evidence>
<gene>
    <name evidence="2" type="ORF">MICH65_0174</name>
</gene>
<dbReference type="GO" id="GO:0016740">
    <property type="term" value="F:transferase activity"/>
    <property type="evidence" value="ECO:0007669"/>
    <property type="project" value="UniProtKB-KW"/>
</dbReference>
<dbReference type="CDD" id="cd04186">
    <property type="entry name" value="GT_2_like_c"/>
    <property type="match status" value="1"/>
</dbReference>
<organism evidence="2 3">
    <name type="scientific">Candidatus Chazhemtobacterium aquaticus</name>
    <dbReference type="NCBI Taxonomy" id="2715735"/>
    <lineage>
        <taxon>Bacteria</taxon>
        <taxon>Candidatus Chazhemtobacteraceae</taxon>
        <taxon>Candidatus Chazhemtobacterium</taxon>
    </lineage>
</organism>
<feature type="domain" description="Glycosyltransferase 2-like" evidence="1">
    <location>
        <begin position="11"/>
        <end position="193"/>
    </location>
</feature>
<evidence type="ECO:0000313" key="2">
    <source>
        <dbReference type="EMBL" id="QHO63155.1"/>
    </source>
</evidence>
<dbReference type="Pfam" id="PF00535">
    <property type="entry name" value="Glycos_transf_2"/>
    <property type="match status" value="1"/>
</dbReference>
<dbReference type="RefSeq" id="WP_161931551.1">
    <property type="nucleotide sequence ID" value="NZ_CP047901.1"/>
</dbReference>
<sequence length="302" mass="34239">MAERENRPELSVIIVNYNSADYLDACLESLRQDQGVIFETVVVDNASPEPFRQVTDKFPEVRVIESEKNVGFAGANNKVIEETDTPFVLLLNPDTEVTEEALGSLVNFLKENQNVGVVGPKLVHNDGSVDWRCRRGLPTPQNMLAKALGLKKLFPDDPRFSQYSLSHLDPNETAEVGAVSGACMMVRREAIEQAGLLDEGYFMMIEDVDWMYRIGQTVNPETGETWDIFYFPEVEVVHHGGKSRAKAPFKSSLDLYRSMRRFNNKHFLPEHNLLMRIMLEAGLLVYWGISASKVIKYHLKNK</sequence>
<dbReference type="PANTHER" id="PTHR43179">
    <property type="entry name" value="RHAMNOSYLTRANSFERASE WBBL"/>
    <property type="match status" value="1"/>
</dbReference>